<feature type="transmembrane region" description="Helical" evidence="6">
    <location>
        <begin position="483"/>
        <end position="505"/>
    </location>
</feature>
<feature type="transmembrane region" description="Helical" evidence="6">
    <location>
        <begin position="81"/>
        <end position="101"/>
    </location>
</feature>
<dbReference type="AlphaFoldDB" id="A0A978UYU8"/>
<feature type="transmembrane region" description="Helical" evidence="6">
    <location>
        <begin position="384"/>
        <end position="404"/>
    </location>
</feature>
<dbReference type="GO" id="GO:1990961">
    <property type="term" value="P:xenobiotic detoxification by transmembrane export across the plasma membrane"/>
    <property type="evidence" value="ECO:0007669"/>
    <property type="project" value="InterPro"/>
</dbReference>
<feature type="transmembrane region" description="Helical" evidence="6">
    <location>
        <begin position="113"/>
        <end position="137"/>
    </location>
</feature>
<feature type="transmembrane region" description="Helical" evidence="6">
    <location>
        <begin position="416"/>
        <end position="435"/>
    </location>
</feature>
<gene>
    <name evidence="8" type="ORF">FEM48_Zijuj08G0115400</name>
</gene>
<organism evidence="8 9">
    <name type="scientific">Ziziphus jujuba var. spinosa</name>
    <dbReference type="NCBI Taxonomy" id="714518"/>
    <lineage>
        <taxon>Eukaryota</taxon>
        <taxon>Viridiplantae</taxon>
        <taxon>Streptophyta</taxon>
        <taxon>Embryophyta</taxon>
        <taxon>Tracheophyta</taxon>
        <taxon>Spermatophyta</taxon>
        <taxon>Magnoliopsida</taxon>
        <taxon>eudicotyledons</taxon>
        <taxon>Gunneridae</taxon>
        <taxon>Pentapetalae</taxon>
        <taxon>rosids</taxon>
        <taxon>fabids</taxon>
        <taxon>Rosales</taxon>
        <taxon>Rhamnaceae</taxon>
        <taxon>Paliureae</taxon>
        <taxon>Ziziphus</taxon>
    </lineage>
</organism>
<dbReference type="Proteomes" id="UP000813462">
    <property type="component" value="Unassembled WGS sequence"/>
</dbReference>
<evidence type="ECO:0000256" key="2">
    <source>
        <dbReference type="ARBA" id="ARBA00010199"/>
    </source>
</evidence>
<evidence type="ECO:0000313" key="8">
    <source>
        <dbReference type="EMBL" id="KAH7520164.1"/>
    </source>
</evidence>
<dbReference type="EMBL" id="JAEACU010000008">
    <property type="protein sequence ID" value="KAH7520164.1"/>
    <property type="molecule type" value="Genomic_DNA"/>
</dbReference>
<keyword evidence="4 6" id="KW-1133">Transmembrane helix</keyword>
<keyword evidence="5 6" id="KW-0472">Membrane</keyword>
<dbReference type="GO" id="GO:0042910">
    <property type="term" value="F:xenobiotic transmembrane transporter activity"/>
    <property type="evidence" value="ECO:0007669"/>
    <property type="project" value="InterPro"/>
</dbReference>
<feature type="compositionally biased region" description="Polar residues" evidence="7">
    <location>
        <begin position="531"/>
        <end position="546"/>
    </location>
</feature>
<comment type="similarity">
    <text evidence="2 6">Belongs to the multi antimicrobial extrusion (MATE) (TC 2.A.66.1) family.</text>
</comment>
<dbReference type="PANTHER" id="PTHR11206">
    <property type="entry name" value="MULTIDRUG RESISTANCE PROTEIN"/>
    <property type="match status" value="1"/>
</dbReference>
<accession>A0A978UYU8</accession>
<protein>
    <recommendedName>
        <fullName evidence="6">Protein DETOXIFICATION</fullName>
    </recommendedName>
    <alternativeName>
        <fullName evidence="6">Multidrug and toxic compound extrusion protein</fullName>
    </alternativeName>
</protein>
<evidence type="ECO:0000256" key="6">
    <source>
        <dbReference type="RuleBase" id="RU004914"/>
    </source>
</evidence>
<feature type="transmembrane region" description="Helical" evidence="6">
    <location>
        <begin position="158"/>
        <end position="179"/>
    </location>
</feature>
<evidence type="ECO:0000256" key="3">
    <source>
        <dbReference type="ARBA" id="ARBA00022692"/>
    </source>
</evidence>
<evidence type="ECO:0000256" key="1">
    <source>
        <dbReference type="ARBA" id="ARBA00004141"/>
    </source>
</evidence>
<feature type="transmembrane region" description="Helical" evidence="6">
    <location>
        <begin position="226"/>
        <end position="252"/>
    </location>
</feature>
<comment type="subcellular location">
    <subcellularLocation>
        <location evidence="1">Membrane</location>
        <topology evidence="1">Multi-pass membrane protein</topology>
    </subcellularLocation>
</comment>
<proteinExistence type="inferred from homology"/>
<dbReference type="CDD" id="cd13132">
    <property type="entry name" value="MATE_eukaryotic"/>
    <property type="match status" value="1"/>
</dbReference>
<name>A0A978UYU8_ZIZJJ</name>
<evidence type="ECO:0000256" key="5">
    <source>
        <dbReference type="ARBA" id="ARBA00023136"/>
    </source>
</evidence>
<evidence type="ECO:0000313" key="9">
    <source>
        <dbReference type="Proteomes" id="UP000813462"/>
    </source>
</evidence>
<dbReference type="GO" id="GO:0016020">
    <property type="term" value="C:membrane"/>
    <property type="evidence" value="ECO:0007669"/>
    <property type="project" value="UniProtKB-SubCell"/>
</dbReference>
<feature type="transmembrane region" description="Helical" evidence="6">
    <location>
        <begin position="456"/>
        <end position="477"/>
    </location>
</feature>
<sequence>MDTSLISLSISDSFTHVVSELVKSLKSNPDEFRKMYGVPEPCQSLLLSQYAKEEGVGDEQHYFYKRCPEAISKVLEEIKELYSIALPLIMTGLLVYGKSAISMFFMGRIGKEALAGGSLAISIANISGYSVISGLAAGMEGISSQAFGANSWPLMIQTLQRTIIILIITCIPISLLWLSSETFFLFWGQNAAISSIATTYLSYSIPTLLFQSLINPLKIYLRTQKITFPLMLSSALALTIHAPINYFLVYYLKLGIRAIALAGALTDLNTLLTLLLYLCFSGIYKRSSCQPWSLHCCFSELKPILCQAIPNCISVCLEWWWYELMIILSGSLTNAAEAVATMGILIQATALVYQFPFALNQAASTRVGNELGANRPSRARTSSIVASSCGVLTGLAAMSFMVTMRNSWGYIFTNDRAIVSLAAAALPIVGLCELGNCPQTTACGVLRGSARTTLGACINLGSFYGVGFPVALLMGFTMDMGLLGLWLGLLAAQIVCVAIMVVVLITTDWKKQAERARELTGIDMEEDQPEDSTPSDQGLDSDTLHN</sequence>
<dbReference type="Pfam" id="PF01554">
    <property type="entry name" value="MatE"/>
    <property type="match status" value="2"/>
</dbReference>
<feature type="transmembrane region" description="Helical" evidence="6">
    <location>
        <begin position="258"/>
        <end position="280"/>
    </location>
</feature>
<evidence type="ECO:0000256" key="7">
    <source>
        <dbReference type="SAM" id="MobiDB-lite"/>
    </source>
</evidence>
<comment type="caution">
    <text evidence="8">The sequence shown here is derived from an EMBL/GenBank/DDBJ whole genome shotgun (WGS) entry which is preliminary data.</text>
</comment>
<dbReference type="NCBIfam" id="TIGR00797">
    <property type="entry name" value="matE"/>
    <property type="match status" value="1"/>
</dbReference>
<dbReference type="InterPro" id="IPR002528">
    <property type="entry name" value="MATE_fam"/>
</dbReference>
<feature type="transmembrane region" description="Helical" evidence="6">
    <location>
        <begin position="191"/>
        <end position="214"/>
    </location>
</feature>
<reference evidence="8" key="1">
    <citation type="journal article" date="2021" name="Front. Plant Sci.">
        <title>Chromosome-Scale Genome Assembly for Chinese Sour Jujube and Insights Into Its Genome Evolution and Domestication Signature.</title>
        <authorList>
            <person name="Shen L.-Y."/>
            <person name="Luo H."/>
            <person name="Wang X.-L."/>
            <person name="Wang X.-M."/>
            <person name="Qiu X.-J."/>
            <person name="Liu H."/>
            <person name="Zhou S.-S."/>
            <person name="Jia K.-H."/>
            <person name="Nie S."/>
            <person name="Bao Y.-T."/>
            <person name="Zhang R.-G."/>
            <person name="Yun Q.-Z."/>
            <person name="Chai Y.-H."/>
            <person name="Lu J.-Y."/>
            <person name="Li Y."/>
            <person name="Zhao S.-W."/>
            <person name="Mao J.-F."/>
            <person name="Jia S.-G."/>
            <person name="Mao Y.-M."/>
        </authorList>
    </citation>
    <scope>NUCLEOTIDE SEQUENCE</scope>
    <source>
        <strain evidence="8">AT0</strain>
        <tissue evidence="8">Leaf</tissue>
    </source>
</reference>
<feature type="region of interest" description="Disordered" evidence="7">
    <location>
        <begin position="520"/>
        <end position="546"/>
    </location>
</feature>
<dbReference type="GO" id="GO:0015297">
    <property type="term" value="F:antiporter activity"/>
    <property type="evidence" value="ECO:0007669"/>
    <property type="project" value="InterPro"/>
</dbReference>
<evidence type="ECO:0000256" key="4">
    <source>
        <dbReference type="ARBA" id="ARBA00022989"/>
    </source>
</evidence>
<keyword evidence="3 6" id="KW-0812">Transmembrane</keyword>
<dbReference type="InterPro" id="IPR045069">
    <property type="entry name" value="MATE_euk"/>
</dbReference>